<evidence type="ECO:0000256" key="1">
    <source>
        <dbReference type="SAM" id="MobiDB-lite"/>
    </source>
</evidence>
<keyword evidence="5" id="KW-1185">Reference proteome</keyword>
<feature type="region of interest" description="Disordered" evidence="1">
    <location>
        <begin position="149"/>
        <end position="200"/>
    </location>
</feature>
<dbReference type="RefSeq" id="WP_271993492.1">
    <property type="nucleotide sequence ID" value="NZ_JAQNDN010000001.1"/>
</dbReference>
<reference evidence="4 5" key="1">
    <citation type="submission" date="2022-11" db="EMBL/GenBank/DDBJ databases">
        <title>Minimal conservation of predation-associated metabolite biosynthetic gene clusters underscores biosynthetic potential of Myxococcota including descriptions for ten novel species: Archangium lansinium sp. nov., Myxococcus landrumus sp. nov., Nannocystis bai.</title>
        <authorList>
            <person name="Ahearne A."/>
            <person name="Stevens C."/>
            <person name="Dowd S."/>
        </authorList>
    </citation>
    <scope>NUCLEOTIDE SEQUENCE [LARGE SCALE GENOMIC DNA]</scope>
    <source>
        <strain evidence="4 5">NCELM</strain>
    </source>
</reference>
<accession>A0ABT5AX86</accession>
<comment type="caution">
    <text evidence="4">The sequence shown here is derived from an EMBL/GenBank/DDBJ whole genome shotgun (WGS) entry which is preliminary data.</text>
</comment>
<evidence type="ECO:0000313" key="5">
    <source>
        <dbReference type="Proteomes" id="UP001217838"/>
    </source>
</evidence>
<feature type="signal peptide" evidence="3">
    <location>
        <begin position="1"/>
        <end position="24"/>
    </location>
</feature>
<dbReference type="Proteomes" id="UP001217838">
    <property type="component" value="Unassembled WGS sequence"/>
</dbReference>
<feature type="compositionally biased region" description="Basic and acidic residues" evidence="1">
    <location>
        <begin position="178"/>
        <end position="200"/>
    </location>
</feature>
<evidence type="ECO:0000313" key="4">
    <source>
        <dbReference type="EMBL" id="MDC0666093.1"/>
    </source>
</evidence>
<feature type="transmembrane region" description="Helical" evidence="2">
    <location>
        <begin position="301"/>
        <end position="323"/>
    </location>
</feature>
<keyword evidence="3" id="KW-0732">Signal</keyword>
<proteinExistence type="predicted"/>
<organism evidence="4 5">
    <name type="scientific">Nannocystis radixulma</name>
    <dbReference type="NCBI Taxonomy" id="2995305"/>
    <lineage>
        <taxon>Bacteria</taxon>
        <taxon>Pseudomonadati</taxon>
        <taxon>Myxococcota</taxon>
        <taxon>Polyangia</taxon>
        <taxon>Nannocystales</taxon>
        <taxon>Nannocystaceae</taxon>
        <taxon>Nannocystis</taxon>
    </lineage>
</organism>
<feature type="transmembrane region" description="Helical" evidence="2">
    <location>
        <begin position="246"/>
        <end position="269"/>
    </location>
</feature>
<feature type="compositionally biased region" description="Low complexity" evidence="1">
    <location>
        <begin position="163"/>
        <end position="177"/>
    </location>
</feature>
<evidence type="ECO:0000256" key="3">
    <source>
        <dbReference type="SAM" id="SignalP"/>
    </source>
</evidence>
<keyword evidence="2" id="KW-1133">Transmembrane helix</keyword>
<keyword evidence="2" id="KW-0472">Membrane</keyword>
<keyword evidence="2" id="KW-0812">Transmembrane</keyword>
<gene>
    <name evidence="4" type="ORF">POL58_00020</name>
</gene>
<feature type="chain" id="PRO_5046350700" evidence="3">
    <location>
        <begin position="25"/>
        <end position="375"/>
    </location>
</feature>
<dbReference type="EMBL" id="JAQNDN010000001">
    <property type="protein sequence ID" value="MDC0666093.1"/>
    <property type="molecule type" value="Genomic_DNA"/>
</dbReference>
<evidence type="ECO:0000256" key="2">
    <source>
        <dbReference type="SAM" id="Phobius"/>
    </source>
</evidence>
<name>A0ABT5AX86_9BACT</name>
<sequence>MTALRISLAAALSTALALPSPALAAAPAPAAPAAAAVDWPATFTPTGISAHLGDAKPNVIVIAGNAGSQPAAAAFRAALTASKRAGVVIDGQALGAVDSLDDRAIVDRAKVLPVQQIVVVRVFEGSPGAAPTFIAMGYGTDGSVTVALSGTAGVPLPEPEPPTEVSVPDATSEPADSAPKEPEEPEEVKQAREQAEKEYADKRLGGTWGALRRGTPGTPIGPTEFYTALGRDDLARQVAQRQKTRLGVGLGLGIAGGGLLAVGVTFLILNGTAAKYGPDFGPDDPLRAGTDRVRYPLSMPISGALLGVGAVMLIGMGVFLGVYKAHPVGRREAPGLIDSHNRELRKKLGLPPEQASVRLSPSLGVSNGLVLTGRF</sequence>
<protein>
    <submittedName>
        <fullName evidence="4">Uncharacterized protein</fullName>
    </submittedName>
</protein>